<evidence type="ECO:0000313" key="2">
    <source>
        <dbReference type="EMBL" id="CAK65689.1"/>
    </source>
</evidence>
<protein>
    <submittedName>
        <fullName evidence="2">Uncharacterized protein</fullName>
    </submittedName>
</protein>
<evidence type="ECO:0000256" key="1">
    <source>
        <dbReference type="SAM" id="Coils"/>
    </source>
</evidence>
<name>A0C4H2_PARTE</name>
<proteinExistence type="predicted"/>
<accession>A0C4H2</accession>
<dbReference type="InParanoid" id="A0C4H2"/>
<dbReference type="OrthoDB" id="304285at2759"/>
<organism evidence="2 3">
    <name type="scientific">Paramecium tetraurelia</name>
    <dbReference type="NCBI Taxonomy" id="5888"/>
    <lineage>
        <taxon>Eukaryota</taxon>
        <taxon>Sar</taxon>
        <taxon>Alveolata</taxon>
        <taxon>Ciliophora</taxon>
        <taxon>Intramacronucleata</taxon>
        <taxon>Oligohymenophorea</taxon>
        <taxon>Peniculida</taxon>
        <taxon>Parameciidae</taxon>
        <taxon>Paramecium</taxon>
    </lineage>
</organism>
<dbReference type="RefSeq" id="XP_001433086.1">
    <property type="nucleotide sequence ID" value="XM_001433049.1"/>
</dbReference>
<reference evidence="2 3" key="1">
    <citation type="journal article" date="2006" name="Nature">
        <title>Global trends of whole-genome duplications revealed by the ciliate Paramecium tetraurelia.</title>
        <authorList>
            <consortium name="Genoscope"/>
            <person name="Aury J.-M."/>
            <person name="Jaillon O."/>
            <person name="Duret L."/>
            <person name="Noel B."/>
            <person name="Jubin C."/>
            <person name="Porcel B.M."/>
            <person name="Segurens B."/>
            <person name="Daubin V."/>
            <person name="Anthouard V."/>
            <person name="Aiach N."/>
            <person name="Arnaiz O."/>
            <person name="Billaut A."/>
            <person name="Beisson J."/>
            <person name="Blanc I."/>
            <person name="Bouhouche K."/>
            <person name="Camara F."/>
            <person name="Duharcourt S."/>
            <person name="Guigo R."/>
            <person name="Gogendeau D."/>
            <person name="Katinka M."/>
            <person name="Keller A.-M."/>
            <person name="Kissmehl R."/>
            <person name="Klotz C."/>
            <person name="Koll F."/>
            <person name="Le Moue A."/>
            <person name="Lepere C."/>
            <person name="Malinsky S."/>
            <person name="Nowacki M."/>
            <person name="Nowak J.K."/>
            <person name="Plattner H."/>
            <person name="Poulain J."/>
            <person name="Ruiz F."/>
            <person name="Serrano V."/>
            <person name="Zagulski M."/>
            <person name="Dessen P."/>
            <person name="Betermier M."/>
            <person name="Weissenbach J."/>
            <person name="Scarpelli C."/>
            <person name="Schachter V."/>
            <person name="Sperling L."/>
            <person name="Meyer E."/>
            <person name="Cohen J."/>
            <person name="Wincker P."/>
        </authorList>
    </citation>
    <scope>NUCLEOTIDE SEQUENCE [LARGE SCALE GENOMIC DNA]</scope>
    <source>
        <strain evidence="2 3">Stock d4-2</strain>
    </source>
</reference>
<evidence type="ECO:0000313" key="3">
    <source>
        <dbReference type="Proteomes" id="UP000000600"/>
    </source>
</evidence>
<keyword evidence="1" id="KW-0175">Coiled coil</keyword>
<gene>
    <name evidence="2" type="ORF">GSPATT00035169001</name>
</gene>
<dbReference type="HOGENOM" id="CLU_396120_0_0_1"/>
<feature type="coiled-coil region" evidence="1">
    <location>
        <begin position="460"/>
        <end position="487"/>
    </location>
</feature>
<sequence>MQQASTQDQFSFVSPPNQDNPTQITIFQSSAMQTSIFIFRFGQDTKETSIISVTKHTPLTPNQHLYNILEQFGSTLARCLALKMIGIQSYLKQSFEYLNHNIQDLKMLIFNAQVMYASKNQTKEFELARDEQCTQIQALINGIEDDSCKQALSNLLGKIEEVRFSSQYTLKIAELLETETIYFRVIEEDKSMKTFIDLIKKDSIIIAQQLCPYLIVLSAVFKEVLKLDMIHQTQQNSYSLEKFVNHLQQLNKDQDISSYCEIISKIYPRLKDHFTEIEEIRGKKRNYFQCQLADEDKDILNLFYDKQSIYVLQFPLDKVLPEEICELIQLTYFLITQGQKKVTQQNIETKIQKILQNEQFKQYSFIFDLIADCVHQSQLKLLFYGYVQCILDTRFIKFTSHLQTDLTTLNQLSQKPQAMLTEQQLQQLKDMLCITRRQNLQFQDFTQIINSAGQIETLVATKYQEALEEATIELENQLKESHEINELIINKEPAALQIRAKKLKSLMELFLRFYKVSNETLQKLFLYYEKVYEIKQQPSTIFQKQKVPVAKDYLSTVQNQKKTQNWIEIQNQILNDEVLGTEKNYYRPSVYKIFKGLTNQQTIPSSASLQKILRSFQAKYQNTYANQIQSDFVNLLKEIIQYSQDKQVITFETNFRKYYKKEFKEQLMELPQNQFESLTYALKVVQAIEDQQQQNN</sequence>
<dbReference type="EMBL" id="CT868040">
    <property type="protein sequence ID" value="CAK65689.1"/>
    <property type="molecule type" value="Genomic_DNA"/>
</dbReference>
<dbReference type="GeneID" id="5018871"/>
<dbReference type="KEGG" id="ptm:GSPATT00035169001"/>
<dbReference type="Proteomes" id="UP000000600">
    <property type="component" value="Unassembled WGS sequence"/>
</dbReference>
<keyword evidence="3" id="KW-1185">Reference proteome</keyword>
<dbReference type="OMA" id="FKQYSFI"/>
<dbReference type="AlphaFoldDB" id="A0C4H2"/>